<evidence type="ECO:0000313" key="3">
    <source>
        <dbReference type="EMBL" id="OGY83093.1"/>
    </source>
</evidence>
<dbReference type="PANTHER" id="PTHR10291:SF0">
    <property type="entry name" value="DEHYDRODOLICHYL DIPHOSPHATE SYNTHASE 2"/>
    <property type="match status" value="1"/>
</dbReference>
<feature type="binding site" evidence="2">
    <location>
        <position position="35"/>
    </location>
    <ligand>
        <name>substrate</name>
    </ligand>
</feature>
<dbReference type="AlphaFoldDB" id="A0A1G2B1M6"/>
<protein>
    <recommendedName>
        <fullName evidence="2">Isoprenyl transferase</fullName>
        <ecNumber evidence="2">2.5.1.-</ecNumber>
    </recommendedName>
</protein>
<dbReference type="GO" id="GO:0000287">
    <property type="term" value="F:magnesium ion binding"/>
    <property type="evidence" value="ECO:0007669"/>
    <property type="project" value="UniProtKB-UniRule"/>
</dbReference>
<dbReference type="EC" id="2.5.1.-" evidence="2"/>
<feature type="binding site" evidence="2">
    <location>
        <position position="182"/>
    </location>
    <ligand>
        <name>substrate</name>
    </ligand>
</feature>
<evidence type="ECO:0000313" key="4">
    <source>
        <dbReference type="Proteomes" id="UP000179164"/>
    </source>
</evidence>
<dbReference type="SUPFAM" id="SSF64005">
    <property type="entry name" value="Undecaprenyl diphosphate synthase"/>
    <property type="match status" value="1"/>
</dbReference>
<dbReference type="InterPro" id="IPR018520">
    <property type="entry name" value="UPP_synth-like_CS"/>
</dbReference>
<dbReference type="GO" id="GO:0045547">
    <property type="term" value="F:ditrans,polycis-polyprenyl diphosphate synthase [(2E,6E)-farnesyl diphosphate specific] activity"/>
    <property type="evidence" value="ECO:0007669"/>
    <property type="project" value="TreeGrafter"/>
</dbReference>
<dbReference type="CDD" id="cd00475">
    <property type="entry name" value="Cis_IPPS"/>
    <property type="match status" value="1"/>
</dbReference>
<feature type="binding site" evidence="2">
    <location>
        <position position="201"/>
    </location>
    <ligand>
        <name>Mg(2+)</name>
        <dbReference type="ChEBI" id="CHEBI:18420"/>
    </ligand>
</feature>
<dbReference type="GO" id="GO:0016094">
    <property type="term" value="P:polyprenol biosynthetic process"/>
    <property type="evidence" value="ECO:0007669"/>
    <property type="project" value="TreeGrafter"/>
</dbReference>
<proteinExistence type="inferred from homology"/>
<dbReference type="Pfam" id="PF01255">
    <property type="entry name" value="Prenyltransf"/>
    <property type="match status" value="1"/>
</dbReference>
<feature type="active site" description="Proton acceptor" evidence="2">
    <location>
        <position position="66"/>
    </location>
</feature>
<dbReference type="HAMAP" id="MF_01139">
    <property type="entry name" value="ISPT"/>
    <property type="match status" value="1"/>
</dbReference>
<keyword evidence="2" id="KW-0479">Metal-binding</keyword>
<dbReference type="NCBIfam" id="TIGR00055">
    <property type="entry name" value="uppS"/>
    <property type="match status" value="1"/>
</dbReference>
<comment type="subunit">
    <text evidence="2">Homodimer.</text>
</comment>
<gene>
    <name evidence="3" type="ORF">A2898_02315</name>
</gene>
<feature type="binding site" evidence="2">
    <location>
        <position position="69"/>
    </location>
    <ligand>
        <name>substrate</name>
    </ligand>
</feature>
<accession>A0A1G2B1M6</accession>
<organism evidence="3 4">
    <name type="scientific">Candidatus Kerfeldbacteria bacterium RIFCSPLOWO2_01_FULL_48_11</name>
    <dbReference type="NCBI Taxonomy" id="1798543"/>
    <lineage>
        <taxon>Bacteria</taxon>
        <taxon>Candidatus Kerfeldiibacteriota</taxon>
    </lineage>
</organism>
<dbReference type="PANTHER" id="PTHR10291">
    <property type="entry name" value="DEHYDRODOLICHYL DIPHOSPHATE SYNTHASE FAMILY MEMBER"/>
    <property type="match status" value="1"/>
</dbReference>
<comment type="cofactor">
    <cofactor evidence="2">
        <name>Mg(2+)</name>
        <dbReference type="ChEBI" id="CHEBI:18420"/>
    </cofactor>
    <text evidence="2">Binds 2 magnesium ions per subunit.</text>
</comment>
<comment type="function">
    <text evidence="2">Catalyzes the condensation of isopentenyl diphosphate (IPP) with allylic pyrophosphates generating different type of terpenoids.</text>
</comment>
<feature type="binding site" evidence="2">
    <location>
        <position position="23"/>
    </location>
    <ligand>
        <name>substrate</name>
    </ligand>
</feature>
<name>A0A1G2B1M6_9BACT</name>
<dbReference type="Proteomes" id="UP000179164">
    <property type="component" value="Unassembled WGS sequence"/>
</dbReference>
<reference evidence="3 4" key="1">
    <citation type="journal article" date="2016" name="Nat. Commun.">
        <title>Thousands of microbial genomes shed light on interconnected biogeochemical processes in an aquifer system.</title>
        <authorList>
            <person name="Anantharaman K."/>
            <person name="Brown C.T."/>
            <person name="Hug L.A."/>
            <person name="Sharon I."/>
            <person name="Castelle C.J."/>
            <person name="Probst A.J."/>
            <person name="Thomas B.C."/>
            <person name="Singh A."/>
            <person name="Wilkins M.J."/>
            <person name="Karaoz U."/>
            <person name="Brodie E.L."/>
            <person name="Williams K.H."/>
            <person name="Hubbard S.S."/>
            <person name="Banfield J.F."/>
        </authorList>
    </citation>
    <scope>NUCLEOTIDE SEQUENCE [LARGE SCALE GENOMIC DNA]</scope>
</reference>
<feature type="binding site" evidence="2">
    <location>
        <begin position="19"/>
        <end position="22"/>
    </location>
    <ligand>
        <name>substrate</name>
    </ligand>
</feature>
<keyword evidence="2" id="KW-0460">Magnesium</keyword>
<feature type="binding site" evidence="2">
    <location>
        <position position="18"/>
    </location>
    <ligand>
        <name>Mg(2+)</name>
        <dbReference type="ChEBI" id="CHEBI:18420"/>
    </ligand>
</feature>
<feature type="binding site" evidence="2">
    <location>
        <begin position="63"/>
        <end position="65"/>
    </location>
    <ligand>
        <name>substrate</name>
    </ligand>
</feature>
<dbReference type="Gene3D" id="3.40.1180.10">
    <property type="entry name" value="Decaprenyl diphosphate synthase-like"/>
    <property type="match status" value="1"/>
</dbReference>
<comment type="similarity">
    <text evidence="2">Belongs to the UPP synthase family.</text>
</comment>
<evidence type="ECO:0000256" key="2">
    <source>
        <dbReference type="HAMAP-Rule" id="MF_01139"/>
    </source>
</evidence>
<sequence>MNEMDAHILPKHIGFIMDGNRRWAHARGLPAIEGHREGYKAVDRVSMLCFDRGIKQVTIYAFSTENWKRSKEEVRDLFEFIKWVLTMDLKRLNEKGIRLMVIGQIKTLSMLLQRKIRQAVELTKKNKHGVITIALNYGGREEIIHAVKEMIAKKLRPDQITEEVMSSNLYTKGVSDPDLIIRTGGEQRLSNFLTWQSTYSELYFCDTLWPDFSEKDLAAALADYSERKRNFGK</sequence>
<evidence type="ECO:0000256" key="1">
    <source>
        <dbReference type="ARBA" id="ARBA00022679"/>
    </source>
</evidence>
<dbReference type="FunFam" id="3.40.1180.10:FF:000001">
    <property type="entry name" value="(2E,6E)-farnesyl-diphosphate-specific ditrans,polycis-undecaprenyl-diphosphate synthase"/>
    <property type="match status" value="1"/>
</dbReference>
<dbReference type="InterPro" id="IPR001441">
    <property type="entry name" value="UPP_synth-like"/>
</dbReference>
<dbReference type="InterPro" id="IPR036424">
    <property type="entry name" value="UPP_synth-like_sf"/>
</dbReference>
<comment type="caution">
    <text evidence="3">The sequence shown here is derived from an EMBL/GenBank/DDBJ whole genome shotgun (WGS) entry which is preliminary data.</text>
</comment>
<keyword evidence="1 2" id="KW-0808">Transferase</keyword>
<feature type="binding site" evidence="2">
    <location>
        <begin position="188"/>
        <end position="190"/>
    </location>
    <ligand>
        <name>substrate</name>
    </ligand>
</feature>
<feature type="binding site" evidence="2">
    <location>
        <position position="67"/>
    </location>
    <ligand>
        <name>substrate</name>
    </ligand>
</feature>
<dbReference type="PROSITE" id="PS01066">
    <property type="entry name" value="UPP_SYNTHASE"/>
    <property type="match status" value="1"/>
</dbReference>
<dbReference type="EMBL" id="MHKE01000015">
    <property type="protein sequence ID" value="OGY83093.1"/>
    <property type="molecule type" value="Genomic_DNA"/>
</dbReference>
<feature type="active site" evidence="2">
    <location>
        <position position="18"/>
    </location>
</feature>
<comment type="caution">
    <text evidence="2">Lacks conserved residue(s) required for the propagation of feature annotation.</text>
</comment>
<dbReference type="STRING" id="1798543.A2898_02315"/>